<gene>
    <name evidence="3" type="ORF">CQA43_07560</name>
</gene>
<comment type="similarity">
    <text evidence="1">Belongs to the short-chain dehydrogenases/reductases (SDR) family.</text>
</comment>
<evidence type="ECO:0000256" key="2">
    <source>
        <dbReference type="ARBA" id="ARBA00023002"/>
    </source>
</evidence>
<sequence length="244" mass="27049">MNKVIVITGTRKGIGKDLSEYYLQQGHIVCGCSRGKGSIESHNYRHFELDVSDEKAVVAMIREVKKEFGKIDVLLNNAGIASMNHILTTPFSTMQNIFNTNVFGSFLFLREVAKVMVQDSKKHNADFKRTMPYRIVNFATIATPLRLEGEAIYAASKAALVNLTQVVAKELSEFGITLNAVGPTPVPTDLIKNVPKAKMDSLLNQQAIKRFGSFEDVLNVIEFFCDEKSHFITGQVIYLGGVNA</sequence>
<evidence type="ECO:0000313" key="3">
    <source>
        <dbReference type="EMBL" id="RDU62154.1"/>
    </source>
</evidence>
<dbReference type="CDD" id="cd05233">
    <property type="entry name" value="SDR_c"/>
    <property type="match status" value="1"/>
</dbReference>
<accession>A0A3D8IBM4</accession>
<dbReference type="Proteomes" id="UP000256650">
    <property type="component" value="Unassembled WGS sequence"/>
</dbReference>
<keyword evidence="2" id="KW-0560">Oxidoreductase</keyword>
<dbReference type="Pfam" id="PF13561">
    <property type="entry name" value="adh_short_C2"/>
    <property type="match status" value="1"/>
</dbReference>
<evidence type="ECO:0000256" key="1">
    <source>
        <dbReference type="ARBA" id="ARBA00006484"/>
    </source>
</evidence>
<dbReference type="EMBL" id="NXLS01000008">
    <property type="protein sequence ID" value="RDU62154.1"/>
    <property type="molecule type" value="Genomic_DNA"/>
</dbReference>
<organism evidence="3 4">
    <name type="scientific">Helicobacter ganmani</name>
    <dbReference type="NCBI Taxonomy" id="60246"/>
    <lineage>
        <taxon>Bacteria</taxon>
        <taxon>Pseudomonadati</taxon>
        <taxon>Campylobacterota</taxon>
        <taxon>Epsilonproteobacteria</taxon>
        <taxon>Campylobacterales</taxon>
        <taxon>Helicobacteraceae</taxon>
        <taxon>Helicobacter</taxon>
    </lineage>
</organism>
<dbReference type="OrthoDB" id="5359522at2"/>
<keyword evidence="4" id="KW-1185">Reference proteome</keyword>
<dbReference type="PRINTS" id="PR00081">
    <property type="entry name" value="GDHRDH"/>
</dbReference>
<dbReference type="Gene3D" id="3.40.50.720">
    <property type="entry name" value="NAD(P)-binding Rossmann-like Domain"/>
    <property type="match status" value="1"/>
</dbReference>
<dbReference type="PANTHER" id="PTHR42760">
    <property type="entry name" value="SHORT-CHAIN DEHYDROGENASES/REDUCTASES FAMILY MEMBER"/>
    <property type="match status" value="1"/>
</dbReference>
<dbReference type="PROSITE" id="PS51257">
    <property type="entry name" value="PROKAR_LIPOPROTEIN"/>
    <property type="match status" value="1"/>
</dbReference>
<protein>
    <submittedName>
        <fullName evidence="3">SDR family NAD(P)-dependent oxidoreductase</fullName>
    </submittedName>
</protein>
<dbReference type="PRINTS" id="PR00080">
    <property type="entry name" value="SDRFAMILY"/>
</dbReference>
<dbReference type="RefSeq" id="WP_011114935.1">
    <property type="nucleotide sequence ID" value="NZ_CAPHNE010000030.1"/>
</dbReference>
<dbReference type="InterPro" id="IPR002347">
    <property type="entry name" value="SDR_fam"/>
</dbReference>
<reference evidence="3 4" key="1">
    <citation type="submission" date="2018-04" db="EMBL/GenBank/DDBJ databases">
        <title>Novel Campyloabacter and Helicobacter Species and Strains.</title>
        <authorList>
            <person name="Mannion A.J."/>
            <person name="Shen Z."/>
            <person name="Fox J.G."/>
        </authorList>
    </citation>
    <scope>NUCLEOTIDE SEQUENCE [LARGE SCALE GENOMIC DNA]</scope>
    <source>
        <strain evidence="3 4">MIT 99-5101</strain>
    </source>
</reference>
<dbReference type="InterPro" id="IPR036291">
    <property type="entry name" value="NAD(P)-bd_dom_sf"/>
</dbReference>
<proteinExistence type="inferred from homology"/>
<name>A0A3D8IBM4_9HELI</name>
<dbReference type="PANTHER" id="PTHR42760:SF133">
    <property type="entry name" value="3-OXOACYL-[ACYL-CARRIER-PROTEIN] REDUCTASE"/>
    <property type="match status" value="1"/>
</dbReference>
<dbReference type="GO" id="GO:0016616">
    <property type="term" value="F:oxidoreductase activity, acting on the CH-OH group of donors, NAD or NADP as acceptor"/>
    <property type="evidence" value="ECO:0007669"/>
    <property type="project" value="TreeGrafter"/>
</dbReference>
<dbReference type="AlphaFoldDB" id="A0A3D8IBM4"/>
<dbReference type="SUPFAM" id="SSF51735">
    <property type="entry name" value="NAD(P)-binding Rossmann-fold domains"/>
    <property type="match status" value="1"/>
</dbReference>
<comment type="caution">
    <text evidence="3">The sequence shown here is derived from an EMBL/GenBank/DDBJ whole genome shotgun (WGS) entry which is preliminary data.</text>
</comment>
<dbReference type="GeneID" id="82536138"/>
<evidence type="ECO:0000313" key="4">
    <source>
        <dbReference type="Proteomes" id="UP000256650"/>
    </source>
</evidence>